<feature type="domain" description="PIN" evidence="1">
    <location>
        <begin position="3"/>
        <end position="116"/>
    </location>
</feature>
<comment type="caution">
    <text evidence="2">The sequence shown here is derived from an EMBL/GenBank/DDBJ whole genome shotgun (WGS) entry which is preliminary data.</text>
</comment>
<evidence type="ECO:0000259" key="1">
    <source>
        <dbReference type="Pfam" id="PF01850"/>
    </source>
</evidence>
<dbReference type="EMBL" id="CAJZAG010000021">
    <property type="protein sequence ID" value="CAG9186845.1"/>
    <property type="molecule type" value="Genomic_DNA"/>
</dbReference>
<keyword evidence="3" id="KW-1185">Reference proteome</keyword>
<dbReference type="Gene3D" id="3.40.50.1010">
    <property type="entry name" value="5'-nuclease"/>
    <property type="match status" value="1"/>
</dbReference>
<dbReference type="SUPFAM" id="SSF88723">
    <property type="entry name" value="PIN domain-like"/>
    <property type="match status" value="1"/>
</dbReference>
<accession>A0ABN7ZLM5</accession>
<dbReference type="Pfam" id="PF01850">
    <property type="entry name" value="PIN"/>
    <property type="match status" value="1"/>
</dbReference>
<dbReference type="Proteomes" id="UP000706525">
    <property type="component" value="Unassembled WGS sequence"/>
</dbReference>
<dbReference type="RefSeq" id="WP_223995809.1">
    <property type="nucleotide sequence ID" value="NZ_CAJZAG010000021.1"/>
</dbReference>
<proteinExistence type="predicted"/>
<protein>
    <recommendedName>
        <fullName evidence="1">PIN domain-containing protein</fullName>
    </recommendedName>
</protein>
<dbReference type="InterPro" id="IPR052919">
    <property type="entry name" value="TA_system_RNase"/>
</dbReference>
<dbReference type="InterPro" id="IPR002716">
    <property type="entry name" value="PIN_dom"/>
</dbReference>
<name>A0ABN7ZLM5_9BURK</name>
<gene>
    <name evidence="2" type="ORF">LMG32289_06649</name>
</gene>
<evidence type="ECO:0000313" key="2">
    <source>
        <dbReference type="EMBL" id="CAG9186845.1"/>
    </source>
</evidence>
<organism evidence="2 3">
    <name type="scientific">Cupriavidus pampae</name>
    <dbReference type="NCBI Taxonomy" id="659251"/>
    <lineage>
        <taxon>Bacteria</taxon>
        <taxon>Pseudomonadati</taxon>
        <taxon>Pseudomonadota</taxon>
        <taxon>Betaproteobacteria</taxon>
        <taxon>Burkholderiales</taxon>
        <taxon>Burkholderiaceae</taxon>
        <taxon>Cupriavidus</taxon>
    </lineage>
</organism>
<dbReference type="PANTHER" id="PTHR36173">
    <property type="entry name" value="RIBONUCLEASE VAPC16-RELATED"/>
    <property type="match status" value="1"/>
</dbReference>
<evidence type="ECO:0000313" key="3">
    <source>
        <dbReference type="Proteomes" id="UP000706525"/>
    </source>
</evidence>
<dbReference type="InterPro" id="IPR041705">
    <property type="entry name" value="PIN_Sll0205"/>
</dbReference>
<reference evidence="2 3" key="1">
    <citation type="submission" date="2021-08" db="EMBL/GenBank/DDBJ databases">
        <authorList>
            <person name="Peeters C."/>
        </authorList>
    </citation>
    <scope>NUCLEOTIDE SEQUENCE [LARGE SCALE GENOMIC DNA]</scope>
    <source>
        <strain evidence="2 3">LMG 32289</strain>
    </source>
</reference>
<dbReference type="PANTHER" id="PTHR36173:SF2">
    <property type="entry name" value="RIBONUCLEASE VAPC16"/>
    <property type="match status" value="1"/>
</dbReference>
<dbReference type="InterPro" id="IPR029060">
    <property type="entry name" value="PIN-like_dom_sf"/>
</dbReference>
<dbReference type="CDD" id="cd09872">
    <property type="entry name" value="PIN_Sll0205-like"/>
    <property type="match status" value="1"/>
</dbReference>
<sequence length="129" mass="14367">MKVLLDTHLLIWAASAPDKLPAELVTLMQSEETELFFSAASIWEIAIKRGLGRDDFRVDPRVLRRGLLDNEYHELPIGSEHAVGVESLPPLHRDPFDRLLIAQATVEGITLLTKDSTVGQYPGPIRLVS</sequence>